<dbReference type="Proteomes" id="UP000027987">
    <property type="component" value="Chromosome"/>
</dbReference>
<dbReference type="STRING" id="1217721.HY57_13585"/>
<keyword evidence="9" id="KW-0732">Signal</keyword>
<keyword evidence="12" id="KW-1185">Reference proteome</keyword>
<evidence type="ECO:0000313" key="11">
    <source>
        <dbReference type="EMBL" id="AIF48209.1"/>
    </source>
</evidence>
<sequence>MTRFTALRLSPLAMAWLAVPAFAQQVPPSSGQLLQQAQPPQQPLPRRDTGVQIQAPVAARATDNTSFEVRQITIAGNTSFDTQTLHALVADGEGHTQTLATLTALAQRITDYYRNHGYPLSRAVVPAQALNDGVVQLRVIEARYDQVQVSNHSRVDTTLLKDTLSPLQSGQLVTQDALDRQLLLLNDLPGVQGHAVLGPGNTPGTSNLTVDAQPLSPVTGNLSLDNGGDRYTGRVRLGGNVAVNNLAGLGDQLSAGVLASDGHMHYGRVAYDFAFNGAGTRFGLAYSALSYKLGDGLSELDARGHADEASAWLFQPIVRSPNTNFSVRLEVDNRHLSDDTGSTGIHDVRHSWDWTASGTFDHRDDWGGGGVTQAQLSLTRGQLGFDDPVANASDAATAHTQGHELHWDGNLSRLQVITASTRLYVALSGQYSHHNLDSSEQFLLGGMQSVRGYEVSTLAGASGYLATMELRHDLGLPGGAWQGSMFVDQGGMWINPQPWAGTTGSNHATLASAGLGVNWVGPDQWLAQVQVGQPVGSTPEQAGKRPSTRAWVQLSKGF</sequence>
<dbReference type="InterPro" id="IPR034746">
    <property type="entry name" value="POTRA"/>
</dbReference>
<comment type="subcellular location">
    <subcellularLocation>
        <location evidence="1">Cell outer membrane</location>
    </subcellularLocation>
</comment>
<evidence type="ECO:0000256" key="3">
    <source>
        <dbReference type="ARBA" id="ARBA00022448"/>
    </source>
</evidence>
<feature type="domain" description="POTRA" evidence="10">
    <location>
        <begin position="67"/>
        <end position="142"/>
    </location>
</feature>
<dbReference type="InterPro" id="IPR013686">
    <property type="entry name" value="Polypept-transport_assoc_ShlB"/>
</dbReference>
<dbReference type="Gene3D" id="3.10.20.310">
    <property type="entry name" value="membrane protein fhac"/>
    <property type="match status" value="1"/>
</dbReference>
<dbReference type="InterPro" id="IPR051544">
    <property type="entry name" value="TPS_OM_transporter"/>
</dbReference>
<evidence type="ECO:0000256" key="9">
    <source>
        <dbReference type="SAM" id="SignalP"/>
    </source>
</evidence>
<dbReference type="GO" id="GO:0009279">
    <property type="term" value="C:cell outer membrane"/>
    <property type="evidence" value="ECO:0007669"/>
    <property type="project" value="UniProtKB-SubCell"/>
</dbReference>
<dbReference type="GO" id="GO:0098046">
    <property type="term" value="C:type V protein secretion system complex"/>
    <property type="evidence" value="ECO:0007669"/>
    <property type="project" value="TreeGrafter"/>
</dbReference>
<name>A0A075K1X1_9GAMM</name>
<keyword evidence="3" id="KW-0813">Transport</keyword>
<organism evidence="11 12">
    <name type="scientific">Dyella japonica A8</name>
    <dbReference type="NCBI Taxonomy" id="1217721"/>
    <lineage>
        <taxon>Bacteria</taxon>
        <taxon>Pseudomonadati</taxon>
        <taxon>Pseudomonadota</taxon>
        <taxon>Gammaproteobacteria</taxon>
        <taxon>Lysobacterales</taxon>
        <taxon>Rhodanobacteraceae</taxon>
        <taxon>Dyella</taxon>
    </lineage>
</organism>
<dbReference type="EMBL" id="CP008884">
    <property type="protein sequence ID" value="AIF48209.1"/>
    <property type="molecule type" value="Genomic_DNA"/>
</dbReference>
<accession>A0A075K1X1</accession>
<evidence type="ECO:0000256" key="8">
    <source>
        <dbReference type="ARBA" id="ARBA00023237"/>
    </source>
</evidence>
<protein>
    <submittedName>
        <fullName evidence="11">Peptide transporter</fullName>
    </submittedName>
</protein>
<dbReference type="Pfam" id="PF03865">
    <property type="entry name" value="ShlB"/>
    <property type="match status" value="1"/>
</dbReference>
<dbReference type="PANTHER" id="PTHR34597:SF1">
    <property type="entry name" value="HEME_HEMOPEXIN TRANSPORTER PROTEIN HUXB"/>
    <property type="match status" value="1"/>
</dbReference>
<keyword evidence="8" id="KW-0998">Cell outer membrane</keyword>
<keyword evidence="7" id="KW-0472">Membrane</keyword>
<dbReference type="HOGENOM" id="CLU_021521_2_2_6"/>
<evidence type="ECO:0000256" key="2">
    <source>
        <dbReference type="ARBA" id="ARBA00009055"/>
    </source>
</evidence>
<dbReference type="AlphaFoldDB" id="A0A075K1X1"/>
<dbReference type="Gene3D" id="2.40.160.50">
    <property type="entry name" value="membrane protein fhac: a member of the omp85/tpsb transporter family"/>
    <property type="match status" value="1"/>
</dbReference>
<evidence type="ECO:0000256" key="7">
    <source>
        <dbReference type="ARBA" id="ARBA00023136"/>
    </source>
</evidence>
<dbReference type="KEGG" id="dja:HY57_13585"/>
<comment type="similarity">
    <text evidence="2">Belongs to the TPS (TC 1.B.20) family.</text>
</comment>
<feature type="signal peptide" evidence="9">
    <location>
        <begin position="1"/>
        <end position="23"/>
    </location>
</feature>
<evidence type="ECO:0000256" key="6">
    <source>
        <dbReference type="ARBA" id="ARBA00022927"/>
    </source>
</evidence>
<proteinExistence type="inferred from homology"/>
<evidence type="ECO:0000256" key="5">
    <source>
        <dbReference type="ARBA" id="ARBA00022692"/>
    </source>
</evidence>
<keyword evidence="4" id="KW-1134">Transmembrane beta strand</keyword>
<dbReference type="PATRIC" id="fig|1217721.7.peg.2802"/>
<dbReference type="RefSeq" id="WP_019467531.1">
    <property type="nucleotide sequence ID" value="NZ_ALOY01000184.1"/>
</dbReference>
<evidence type="ECO:0000256" key="1">
    <source>
        <dbReference type="ARBA" id="ARBA00004442"/>
    </source>
</evidence>
<dbReference type="GO" id="GO:0008320">
    <property type="term" value="F:protein transmembrane transporter activity"/>
    <property type="evidence" value="ECO:0007669"/>
    <property type="project" value="TreeGrafter"/>
</dbReference>
<dbReference type="PROSITE" id="PS51779">
    <property type="entry name" value="POTRA"/>
    <property type="match status" value="1"/>
</dbReference>
<keyword evidence="6" id="KW-0653">Protein transport</keyword>
<evidence type="ECO:0000256" key="4">
    <source>
        <dbReference type="ARBA" id="ARBA00022452"/>
    </source>
</evidence>
<dbReference type="OrthoDB" id="572300at2"/>
<dbReference type="InterPro" id="IPR005565">
    <property type="entry name" value="Hemolysn_activator_HlyB_C"/>
</dbReference>
<evidence type="ECO:0000313" key="12">
    <source>
        <dbReference type="Proteomes" id="UP000027987"/>
    </source>
</evidence>
<feature type="chain" id="PRO_5001707510" evidence="9">
    <location>
        <begin position="24"/>
        <end position="558"/>
    </location>
</feature>
<dbReference type="PANTHER" id="PTHR34597">
    <property type="entry name" value="SLR1661 PROTEIN"/>
    <property type="match status" value="1"/>
</dbReference>
<evidence type="ECO:0000259" key="10">
    <source>
        <dbReference type="PROSITE" id="PS51779"/>
    </source>
</evidence>
<dbReference type="GO" id="GO:0046819">
    <property type="term" value="P:protein secretion by the type V secretion system"/>
    <property type="evidence" value="ECO:0007669"/>
    <property type="project" value="TreeGrafter"/>
</dbReference>
<gene>
    <name evidence="11" type="ORF">HY57_13585</name>
</gene>
<dbReference type="Pfam" id="PF08479">
    <property type="entry name" value="POTRA_2"/>
    <property type="match status" value="1"/>
</dbReference>
<keyword evidence="5" id="KW-0812">Transmembrane</keyword>
<reference evidence="11 12" key="1">
    <citation type="submission" date="2014-07" db="EMBL/GenBank/DDBJ databases">
        <title>Complete Genome Sequence of Dyella japonica Strain A8 Isolated from Malaysian Tropical Soil.</title>
        <authorList>
            <person name="Hui R.K.H."/>
            <person name="Chen J.-W."/>
            <person name="Chan K.-G."/>
            <person name="Leung F.C.C."/>
        </authorList>
    </citation>
    <scope>NUCLEOTIDE SEQUENCE [LARGE SCALE GENOMIC DNA]</scope>
    <source>
        <strain evidence="11 12">A8</strain>
    </source>
</reference>